<dbReference type="SUPFAM" id="SSF52266">
    <property type="entry name" value="SGNH hydrolase"/>
    <property type="match status" value="1"/>
</dbReference>
<dbReference type="Gene3D" id="3.40.50.1110">
    <property type="entry name" value="SGNH hydrolase"/>
    <property type="match status" value="1"/>
</dbReference>
<dbReference type="RefSeq" id="WP_380603477.1">
    <property type="nucleotide sequence ID" value="NZ_JBHSDU010000015.1"/>
</dbReference>
<keyword evidence="2" id="KW-1185">Reference proteome</keyword>
<accession>A0ABV8T2C0</accession>
<dbReference type="EMBL" id="JBHSDU010000015">
    <property type="protein sequence ID" value="MFC4313293.1"/>
    <property type="molecule type" value="Genomic_DNA"/>
</dbReference>
<name>A0ABV8T2C0_9GAMM</name>
<evidence type="ECO:0000313" key="2">
    <source>
        <dbReference type="Proteomes" id="UP001595904"/>
    </source>
</evidence>
<evidence type="ECO:0008006" key="3">
    <source>
        <dbReference type="Google" id="ProtNLM"/>
    </source>
</evidence>
<organism evidence="1 2">
    <name type="scientific">Steroidobacter flavus</name>
    <dbReference type="NCBI Taxonomy" id="1842136"/>
    <lineage>
        <taxon>Bacteria</taxon>
        <taxon>Pseudomonadati</taxon>
        <taxon>Pseudomonadota</taxon>
        <taxon>Gammaproteobacteria</taxon>
        <taxon>Steroidobacterales</taxon>
        <taxon>Steroidobacteraceae</taxon>
        <taxon>Steroidobacter</taxon>
    </lineage>
</organism>
<proteinExistence type="predicted"/>
<reference evidence="2" key="1">
    <citation type="journal article" date="2019" name="Int. J. Syst. Evol. Microbiol.">
        <title>The Global Catalogue of Microorganisms (GCM) 10K type strain sequencing project: providing services to taxonomists for standard genome sequencing and annotation.</title>
        <authorList>
            <consortium name="The Broad Institute Genomics Platform"/>
            <consortium name="The Broad Institute Genome Sequencing Center for Infectious Disease"/>
            <person name="Wu L."/>
            <person name="Ma J."/>
        </authorList>
    </citation>
    <scope>NUCLEOTIDE SEQUENCE [LARGE SCALE GENOMIC DNA]</scope>
    <source>
        <strain evidence="2">CGMCC 1.10759</strain>
    </source>
</reference>
<evidence type="ECO:0000313" key="1">
    <source>
        <dbReference type="EMBL" id="MFC4313293.1"/>
    </source>
</evidence>
<gene>
    <name evidence="1" type="ORF">ACFPN2_29710</name>
</gene>
<comment type="caution">
    <text evidence="1">The sequence shown here is derived from an EMBL/GenBank/DDBJ whole genome shotgun (WGS) entry which is preliminary data.</text>
</comment>
<protein>
    <recommendedName>
        <fullName evidence="3">SGNH hydrolase-type esterase domain-containing protein</fullName>
    </recommendedName>
</protein>
<dbReference type="Proteomes" id="UP001595904">
    <property type="component" value="Unassembled WGS sequence"/>
</dbReference>
<dbReference type="InterPro" id="IPR036514">
    <property type="entry name" value="SGNH_hydro_sf"/>
</dbReference>
<sequence length="318" mass="34373">MTSRLGALLRATETRVVFALLAAIALVDIGLRLMESRLSGNLAHIAAIPEIIEAAGKPQRHSLLLLGNSLTHNGVSASVVGGRLPNVSVAKVTPDGTGLWDWQCLLDHQVIERREVQFDTVVIGFAWHLLSDQARHDPSRLGGLYCRMSDLANPRTIGLETGSDIGEFVAAAVLRTYALRDTLRNRFFQLVVPSYETFTQAGNAARAGVGAQPGDAPHEAGAPEVVHTYRTFAELVDRLKSKGTQVIVVAMPVQSDYEIDPALRELETSRGLSVIDLRKVAGLDSSHYLDEMHLNHAGQQILSKVLAADLHAELASAT</sequence>